<gene>
    <name evidence="1" type="ORF">Ddye_003929</name>
</gene>
<accession>A0AAD9XTM7</accession>
<proteinExistence type="predicted"/>
<comment type="caution">
    <text evidence="1">The sequence shown here is derived from an EMBL/GenBank/DDBJ whole genome shotgun (WGS) entry which is preliminary data.</text>
</comment>
<evidence type="ECO:0000313" key="1">
    <source>
        <dbReference type="EMBL" id="KAK2665355.1"/>
    </source>
</evidence>
<evidence type="ECO:0000313" key="2">
    <source>
        <dbReference type="Proteomes" id="UP001280121"/>
    </source>
</evidence>
<sequence>MAYVFNKLLEVLQLETTALSLLPTPRLQSFLWTEPGFSDQVGFAPRDLSEQYQAIHDLGWQALQATKARFIRQRYQWKLSC</sequence>
<protein>
    <submittedName>
        <fullName evidence="1">Uncharacterized protein</fullName>
    </submittedName>
</protein>
<name>A0AAD9XTM7_9ROSI</name>
<dbReference type="EMBL" id="JANJYI010000001">
    <property type="protein sequence ID" value="KAK2665355.1"/>
    <property type="molecule type" value="Genomic_DNA"/>
</dbReference>
<keyword evidence="2" id="KW-1185">Reference proteome</keyword>
<dbReference type="AlphaFoldDB" id="A0AAD9XTM7"/>
<reference evidence="1" key="1">
    <citation type="journal article" date="2023" name="Plant J.">
        <title>Genome sequences and population genomics provide insights into the demographic history, inbreeding, and mutation load of two 'living fossil' tree species of Dipteronia.</title>
        <authorList>
            <person name="Feng Y."/>
            <person name="Comes H.P."/>
            <person name="Chen J."/>
            <person name="Zhu S."/>
            <person name="Lu R."/>
            <person name="Zhang X."/>
            <person name="Li P."/>
            <person name="Qiu J."/>
            <person name="Olsen K.M."/>
            <person name="Qiu Y."/>
        </authorList>
    </citation>
    <scope>NUCLEOTIDE SEQUENCE</scope>
    <source>
        <strain evidence="1">KIB01</strain>
    </source>
</reference>
<dbReference type="Proteomes" id="UP001280121">
    <property type="component" value="Unassembled WGS sequence"/>
</dbReference>
<organism evidence="1 2">
    <name type="scientific">Dipteronia dyeriana</name>
    <dbReference type="NCBI Taxonomy" id="168575"/>
    <lineage>
        <taxon>Eukaryota</taxon>
        <taxon>Viridiplantae</taxon>
        <taxon>Streptophyta</taxon>
        <taxon>Embryophyta</taxon>
        <taxon>Tracheophyta</taxon>
        <taxon>Spermatophyta</taxon>
        <taxon>Magnoliopsida</taxon>
        <taxon>eudicotyledons</taxon>
        <taxon>Gunneridae</taxon>
        <taxon>Pentapetalae</taxon>
        <taxon>rosids</taxon>
        <taxon>malvids</taxon>
        <taxon>Sapindales</taxon>
        <taxon>Sapindaceae</taxon>
        <taxon>Hippocastanoideae</taxon>
        <taxon>Acereae</taxon>
        <taxon>Dipteronia</taxon>
    </lineage>
</organism>